<dbReference type="AlphaFoldDB" id="A0A7H1JKD1"/>
<dbReference type="GO" id="GO:0003954">
    <property type="term" value="F:NADH dehydrogenase activity"/>
    <property type="evidence" value="ECO:0007669"/>
    <property type="project" value="TreeGrafter"/>
</dbReference>
<evidence type="ECO:0000256" key="7">
    <source>
        <dbReference type="ARBA" id="ARBA00022692"/>
    </source>
</evidence>
<feature type="domain" description="NADH:quinone oxidoreductase/Mrp antiporter transmembrane" evidence="18">
    <location>
        <begin position="102"/>
        <end position="385"/>
    </location>
</feature>
<evidence type="ECO:0000256" key="2">
    <source>
        <dbReference type="ARBA" id="ARBA00004448"/>
    </source>
</evidence>
<evidence type="ECO:0000256" key="1">
    <source>
        <dbReference type="ARBA" id="ARBA00003257"/>
    </source>
</evidence>
<feature type="domain" description="NADH-Ubiquinone oxidoreductase (complex I) chain 5 N-terminal" evidence="19">
    <location>
        <begin position="37"/>
        <end position="85"/>
    </location>
</feature>
<feature type="transmembrane region" description="Helical" evidence="17">
    <location>
        <begin position="554"/>
        <end position="572"/>
    </location>
</feature>
<dbReference type="RefSeq" id="YP_009936923.1">
    <property type="nucleotide sequence ID" value="NC_050875.1"/>
</dbReference>
<feature type="transmembrane region" description="Helical" evidence="17">
    <location>
        <begin position="489"/>
        <end position="511"/>
    </location>
</feature>
<feature type="transmembrane region" description="Helical" evidence="17">
    <location>
        <begin position="147"/>
        <end position="167"/>
    </location>
</feature>
<comment type="similarity">
    <text evidence="17">Belongs to the complex I subunit 5 family.</text>
</comment>
<dbReference type="PRINTS" id="PR01434">
    <property type="entry name" value="NADHDHGNASE5"/>
</dbReference>
<dbReference type="CTD" id="4540"/>
<dbReference type="GO" id="GO:0042773">
    <property type="term" value="P:ATP synthesis coupled electron transport"/>
    <property type="evidence" value="ECO:0007669"/>
    <property type="project" value="InterPro"/>
</dbReference>
<keyword evidence="14 17" id="KW-0496">Mitochondrion</keyword>
<evidence type="ECO:0000256" key="16">
    <source>
        <dbReference type="ARBA" id="ARBA00049551"/>
    </source>
</evidence>
<comment type="function">
    <text evidence="1">Core subunit of the mitochondrial membrane respiratory chain NADH dehydrogenase (Complex I) that is believed to belong to the minimal assembly required for catalysis. Complex I functions in the transfer of electrons from NADH to the respiratory chain. The immediate electron acceptor for the enzyme is believed to be ubiquinone.</text>
</comment>
<feature type="transmembrane region" description="Helical" evidence="17">
    <location>
        <begin position="292"/>
        <end position="314"/>
    </location>
</feature>
<organism evidence="21">
    <name type="scientific">Calliphora calliphoroides</name>
    <dbReference type="NCBI Taxonomy" id="3367479"/>
    <lineage>
        <taxon>Eukaryota</taxon>
        <taxon>Metazoa</taxon>
        <taxon>Ecdysozoa</taxon>
        <taxon>Arthropoda</taxon>
        <taxon>Hexapoda</taxon>
        <taxon>Insecta</taxon>
        <taxon>Pterygota</taxon>
        <taxon>Neoptera</taxon>
        <taxon>Endopterygota</taxon>
        <taxon>Diptera</taxon>
        <taxon>Brachycera</taxon>
        <taxon>Muscomorpha</taxon>
        <taxon>Oestroidea</taxon>
        <taxon>Calliphoridae</taxon>
        <taxon>Calliphorinae</taxon>
        <taxon>Calliphora</taxon>
    </lineage>
</organism>
<evidence type="ECO:0000256" key="9">
    <source>
        <dbReference type="ARBA" id="ARBA00022967"/>
    </source>
</evidence>
<evidence type="ECO:0000256" key="6">
    <source>
        <dbReference type="ARBA" id="ARBA00022660"/>
    </source>
</evidence>
<dbReference type="Pfam" id="PF06455">
    <property type="entry name" value="NADH5_C"/>
    <property type="match status" value="1"/>
</dbReference>
<dbReference type="InterPro" id="IPR010934">
    <property type="entry name" value="NADH_DH_su5_C"/>
</dbReference>
<keyword evidence="12 17" id="KW-0520">NAD</keyword>
<evidence type="ECO:0000256" key="15">
    <source>
        <dbReference type="ARBA" id="ARBA00023136"/>
    </source>
</evidence>
<dbReference type="GO" id="GO:0008137">
    <property type="term" value="F:NADH dehydrogenase (ubiquinone) activity"/>
    <property type="evidence" value="ECO:0007669"/>
    <property type="project" value="UniProtKB-EC"/>
</dbReference>
<dbReference type="PRINTS" id="PR01435">
    <property type="entry name" value="NPOXDRDTASE5"/>
</dbReference>
<keyword evidence="10" id="KW-0249">Electron transport</keyword>
<feature type="transmembrane region" description="Helical" evidence="17">
    <location>
        <begin position="376"/>
        <end position="395"/>
    </location>
</feature>
<evidence type="ECO:0000256" key="13">
    <source>
        <dbReference type="ARBA" id="ARBA00023075"/>
    </source>
</evidence>
<comment type="catalytic activity">
    <reaction evidence="16 17">
        <text>a ubiquinone + NADH + 5 H(+)(in) = a ubiquinol + NAD(+) + 4 H(+)(out)</text>
        <dbReference type="Rhea" id="RHEA:29091"/>
        <dbReference type="Rhea" id="RHEA-COMP:9565"/>
        <dbReference type="Rhea" id="RHEA-COMP:9566"/>
        <dbReference type="ChEBI" id="CHEBI:15378"/>
        <dbReference type="ChEBI" id="CHEBI:16389"/>
        <dbReference type="ChEBI" id="CHEBI:17976"/>
        <dbReference type="ChEBI" id="CHEBI:57540"/>
        <dbReference type="ChEBI" id="CHEBI:57945"/>
        <dbReference type="EC" id="7.1.1.2"/>
    </reaction>
</comment>
<dbReference type="GeneID" id="59434265"/>
<dbReference type="PANTHER" id="PTHR42829:SF2">
    <property type="entry name" value="NADH-UBIQUINONE OXIDOREDUCTASE CHAIN 5"/>
    <property type="match status" value="1"/>
</dbReference>
<accession>A0A7H1JKD1</accession>
<geneLocation type="mitochondrion" evidence="21"/>
<dbReference type="EC" id="7.1.1.2" evidence="3 17"/>
<feature type="transmembrane region" description="Helical" evidence="17">
    <location>
        <begin position="268"/>
        <end position="286"/>
    </location>
</feature>
<feature type="transmembrane region" description="Helical" evidence="17">
    <location>
        <begin position="416"/>
        <end position="440"/>
    </location>
</feature>
<gene>
    <name evidence="21" type="primary">ND5</name>
</gene>
<reference evidence="21" key="1">
    <citation type="journal article" date="2019" name="Mitochondrial DNA Part B Resour">
        <title>Characterization of the complete mitochondrial genome of Triceratopyga calliphoroides (Rohdendorf, 1931) (Insecta: Diptera: Calliphoridae).</title>
        <authorList>
            <person name="Karagozlu M.Z."/>
            <person name="Park S.H."/>
            <person name="Shin S.-E."/>
            <person name="Kim C.-B."/>
        </authorList>
    </citation>
    <scope>NUCLEOTIDE SEQUENCE</scope>
</reference>
<proteinExistence type="inferred from homology"/>
<feature type="transmembrane region" description="Helical" evidence="17">
    <location>
        <begin position="82"/>
        <end position="101"/>
    </location>
</feature>
<dbReference type="InterPro" id="IPR001750">
    <property type="entry name" value="ND/Mrp_TM"/>
</dbReference>
<protein>
    <recommendedName>
        <fullName evidence="4 17">NADH-ubiquinone oxidoreductase chain 5</fullName>
        <ecNumber evidence="3 17">7.1.1.2</ecNumber>
    </recommendedName>
</protein>
<evidence type="ECO:0000259" key="19">
    <source>
        <dbReference type="Pfam" id="PF00662"/>
    </source>
</evidence>
<feature type="domain" description="NADH dehydrogenase subunit 5 C-terminal" evidence="20">
    <location>
        <begin position="389"/>
        <end position="570"/>
    </location>
</feature>
<evidence type="ECO:0000259" key="18">
    <source>
        <dbReference type="Pfam" id="PF00361"/>
    </source>
</evidence>
<sequence length="573" mass="64772">MCTISFVSLFFFSLSSFLMGVIFIMNDYSIFIEWEVVSLNSVNIVMTLLLDWMSLIFMSFVLMISSLVIFYSKEYMESDYKINRFIMLVLMFVTSMMLLIISPNLISILLGWDGLGLVSYCLVIYFQNVKSYNAGMLTALSNRIGDVALLLAIAWMLNYGSWNYIFYLESMKDNFEMMIVGGLVMLAAMTKSAQIPFSSWLPAAMAAPTPVSALVHSSTLVTAGVYLLIRFNILLSSSWLGNLLLLLSGLTMFMAGLGANYEFDLKKIIALSTLSQLGLMMSILSMGYYKLAFFHLLTHALFKALLFMCAGAIIHNMNNSQDIRLMGSLSMMMPLTSSCFNVANLALCGMPFLAGFYSKDLILETVSLSYINMFSFFLYFFSTGLTVCYSFRLVYYTMTGDSNFSSLNMLNDEGWIMLKSMMGLLILSIFGGSMLSWLIFPTPVVVVLPSYLKLLTLFVCIVGGISGYLISNISLFFYNKALNNYNSSYFLGSMWFMPYISTYGIINYSLIVGSMTVKSFDQGWSEYFGGQQLYSNLVKNSQLNQMLQNNNLKIYLLSFIFWIMILYMYMICS</sequence>
<evidence type="ECO:0000256" key="3">
    <source>
        <dbReference type="ARBA" id="ARBA00012944"/>
    </source>
</evidence>
<evidence type="ECO:0000259" key="20">
    <source>
        <dbReference type="Pfam" id="PF06455"/>
    </source>
</evidence>
<dbReference type="EMBL" id="MK893471">
    <property type="protein sequence ID" value="QNT11870.1"/>
    <property type="molecule type" value="Genomic_DNA"/>
</dbReference>
<feature type="transmembrane region" description="Helical" evidence="17">
    <location>
        <begin position="213"/>
        <end position="233"/>
    </location>
</feature>
<evidence type="ECO:0000256" key="14">
    <source>
        <dbReference type="ARBA" id="ARBA00023128"/>
    </source>
</evidence>
<feature type="transmembrane region" description="Helical" evidence="17">
    <location>
        <begin position="107"/>
        <end position="126"/>
    </location>
</feature>
<evidence type="ECO:0000313" key="21">
    <source>
        <dbReference type="EMBL" id="QNT11870.1"/>
    </source>
</evidence>
<dbReference type="PANTHER" id="PTHR42829">
    <property type="entry name" value="NADH-UBIQUINONE OXIDOREDUCTASE CHAIN 5"/>
    <property type="match status" value="1"/>
</dbReference>
<evidence type="ECO:0000256" key="17">
    <source>
        <dbReference type="RuleBase" id="RU003404"/>
    </source>
</evidence>
<evidence type="ECO:0000256" key="12">
    <source>
        <dbReference type="ARBA" id="ARBA00023027"/>
    </source>
</evidence>
<keyword evidence="15 17" id="KW-0472">Membrane</keyword>
<comment type="function">
    <text evidence="17">Core subunit of the mitochondrial membrane respiratory chain NADH dehydrogenase (Complex I) which catalyzes electron transfer from NADH through the respiratory chain, using ubiquinone as an electron acceptor. Essential for the catalytic activity and assembly of complex I.</text>
</comment>
<feature type="transmembrane region" description="Helical" evidence="17">
    <location>
        <begin position="335"/>
        <end position="356"/>
    </location>
</feature>
<evidence type="ECO:0000256" key="4">
    <source>
        <dbReference type="ARBA" id="ARBA00021096"/>
    </source>
</evidence>
<keyword evidence="13 17" id="KW-0830">Ubiquinone</keyword>
<dbReference type="Pfam" id="PF00662">
    <property type="entry name" value="Proton_antipo_N"/>
    <property type="match status" value="1"/>
</dbReference>
<feature type="transmembrane region" description="Helical" evidence="17">
    <location>
        <begin position="7"/>
        <end position="25"/>
    </location>
</feature>
<dbReference type="InterPro" id="IPR001516">
    <property type="entry name" value="Proton_antipo_N"/>
</dbReference>
<keyword evidence="6" id="KW-0679">Respiratory chain</keyword>
<keyword evidence="9" id="KW-1278">Translocase</keyword>
<feature type="transmembrane region" description="Helical" evidence="17">
    <location>
        <begin position="45"/>
        <end position="70"/>
    </location>
</feature>
<dbReference type="InterPro" id="IPR003945">
    <property type="entry name" value="NU5C-like"/>
</dbReference>
<dbReference type="GO" id="GO:0005743">
    <property type="term" value="C:mitochondrial inner membrane"/>
    <property type="evidence" value="ECO:0007669"/>
    <property type="project" value="UniProtKB-SubCell"/>
</dbReference>
<keyword evidence="7 17" id="KW-0812">Transmembrane</keyword>
<evidence type="ECO:0000256" key="8">
    <source>
        <dbReference type="ARBA" id="ARBA00022792"/>
    </source>
</evidence>
<feature type="transmembrane region" description="Helical" evidence="17">
    <location>
        <begin position="452"/>
        <end position="477"/>
    </location>
</feature>
<dbReference type="GO" id="GO:0015990">
    <property type="term" value="P:electron transport coupled proton transport"/>
    <property type="evidence" value="ECO:0007669"/>
    <property type="project" value="TreeGrafter"/>
</dbReference>
<evidence type="ECO:0000256" key="11">
    <source>
        <dbReference type="ARBA" id="ARBA00022989"/>
    </source>
</evidence>
<feature type="transmembrane region" description="Helical" evidence="17">
    <location>
        <begin position="179"/>
        <end position="201"/>
    </location>
</feature>
<comment type="subcellular location">
    <subcellularLocation>
        <location evidence="2">Mitochondrion inner membrane</location>
        <topology evidence="2">Multi-pass membrane protein</topology>
    </subcellularLocation>
</comment>
<evidence type="ECO:0000256" key="10">
    <source>
        <dbReference type="ARBA" id="ARBA00022982"/>
    </source>
</evidence>
<evidence type="ECO:0000256" key="5">
    <source>
        <dbReference type="ARBA" id="ARBA00022448"/>
    </source>
</evidence>
<keyword evidence="5 17" id="KW-0813">Transport</keyword>
<keyword evidence="11 17" id="KW-1133">Transmembrane helix</keyword>
<name>A0A7H1JKD1_9MUSC</name>
<keyword evidence="8" id="KW-0999">Mitochondrion inner membrane</keyword>
<feature type="transmembrane region" description="Helical" evidence="17">
    <location>
        <begin position="239"/>
        <end position="261"/>
    </location>
</feature>
<dbReference type="Pfam" id="PF00361">
    <property type="entry name" value="Proton_antipo_M"/>
    <property type="match status" value="1"/>
</dbReference>